<organism evidence="2 3">
    <name type="scientific">Amphibacillus xylanus (strain ATCC 51415 / DSM 6626 / JCM 7361 / LMG 17667 / NBRC 15112 / Ep01)</name>
    <dbReference type="NCBI Taxonomy" id="698758"/>
    <lineage>
        <taxon>Bacteria</taxon>
        <taxon>Bacillati</taxon>
        <taxon>Bacillota</taxon>
        <taxon>Bacilli</taxon>
        <taxon>Bacillales</taxon>
        <taxon>Bacillaceae</taxon>
        <taxon>Amphibacillus</taxon>
    </lineage>
</organism>
<name>K0J023_AMPXN</name>
<proteinExistence type="predicted"/>
<dbReference type="RefSeq" id="WP_015010735.1">
    <property type="nucleotide sequence ID" value="NC_018704.1"/>
</dbReference>
<feature type="domain" description="NERD" evidence="1">
    <location>
        <begin position="42"/>
        <end position="161"/>
    </location>
</feature>
<evidence type="ECO:0000259" key="1">
    <source>
        <dbReference type="PROSITE" id="PS50965"/>
    </source>
</evidence>
<sequence length="318" mass="37131">MKIVLPLSKTELHQQSEILLKRYPRRDKILDELQDIYRREEAGYQGEKQLDYYLNLSDLAGAYSLAGLRLKGDKHYFQIDRMILTQSVCIIIESKNLKGQLLLNEEDQLIQQTSDSQKIYENPYTQVKLQAKQLRQVLNQLGYSDLPIHPLVVFTNKNAILNLGGTPDLIALHRLTFRIDEILNFYQRIQNPKMIQNLAYRLLSKHTVRRENILEKFNLNIYSIRTGVLCSDCERGKMVRVHGTWICEFCKQQNQQAHISALSDYAKIVNPLITNKTARYFLEVESRFTVYRIFKDLNLPISGNRNSTHYDLSKIIPV</sequence>
<evidence type="ECO:0000313" key="3">
    <source>
        <dbReference type="Proteomes" id="UP000006294"/>
    </source>
</evidence>
<dbReference type="OrthoDB" id="569879at2"/>
<dbReference type="STRING" id="698758.AXY_20170"/>
<dbReference type="AlphaFoldDB" id="K0J023"/>
<dbReference type="eggNOG" id="COG0551">
    <property type="taxonomic scope" value="Bacteria"/>
</dbReference>
<dbReference type="KEGG" id="axl:AXY_20170"/>
<dbReference type="HOGENOM" id="CLU_071777_0_0_9"/>
<dbReference type="InterPro" id="IPR011528">
    <property type="entry name" value="NERD"/>
</dbReference>
<keyword evidence="3" id="KW-1185">Reference proteome</keyword>
<dbReference type="Proteomes" id="UP000006294">
    <property type="component" value="Chromosome"/>
</dbReference>
<dbReference type="PROSITE" id="PS50965">
    <property type="entry name" value="NERD"/>
    <property type="match status" value="1"/>
</dbReference>
<gene>
    <name evidence="2" type="ordered locus">AXY_20170</name>
</gene>
<evidence type="ECO:0000313" key="2">
    <source>
        <dbReference type="EMBL" id="BAM48149.1"/>
    </source>
</evidence>
<dbReference type="Pfam" id="PF08378">
    <property type="entry name" value="NERD"/>
    <property type="match status" value="1"/>
</dbReference>
<protein>
    <recommendedName>
        <fullName evidence="1">NERD domain-containing protein</fullName>
    </recommendedName>
</protein>
<accession>K0J023</accession>
<dbReference type="EMBL" id="AP012050">
    <property type="protein sequence ID" value="BAM48149.1"/>
    <property type="molecule type" value="Genomic_DNA"/>
</dbReference>
<reference evidence="2 3" key="1">
    <citation type="submission" date="2011-01" db="EMBL/GenBank/DDBJ databases">
        <title>Whole genome sequence of Amphibacillus xylinus NBRC 15112.</title>
        <authorList>
            <person name="Nakazawa H."/>
            <person name="Katano Y."/>
            <person name="Nakamura S."/>
            <person name="Sasagawa M."/>
            <person name="Fukada J."/>
            <person name="Arai T."/>
            <person name="Sasakura N."/>
            <person name="Mochizuki D."/>
            <person name="Hosoyama A."/>
            <person name="Harada K."/>
            <person name="Horikawa H."/>
            <person name="Kato Y."/>
            <person name="Harada T."/>
            <person name="Sasaki K."/>
            <person name="Sekiguchi M."/>
            <person name="Hodoyama M."/>
            <person name="Nishiko R."/>
            <person name="Narita H."/>
            <person name="Hanamaki A."/>
            <person name="Hata C."/>
            <person name="Konno Y."/>
            <person name="Niimura Y."/>
            <person name="Yamazaki S."/>
            <person name="Fujita N."/>
        </authorList>
    </citation>
    <scope>NUCLEOTIDE SEQUENCE [LARGE SCALE GENOMIC DNA]</scope>
    <source>
        <strain evidence="3">ATCC 51415 / DSM 6626 / JCM 7361 / LMG 17667 / NBRC 15112 / Ep01</strain>
    </source>
</reference>